<keyword evidence="1" id="KW-1133">Transmembrane helix</keyword>
<keyword evidence="1" id="KW-0472">Membrane</keyword>
<dbReference type="AlphaFoldDB" id="A0A2H0RF65"/>
<reference evidence="2 3" key="1">
    <citation type="submission" date="2017-09" db="EMBL/GenBank/DDBJ databases">
        <title>Depth-based differentiation of microbial function through sediment-hosted aquifers and enrichment of novel symbionts in the deep terrestrial subsurface.</title>
        <authorList>
            <person name="Probst A.J."/>
            <person name="Ladd B."/>
            <person name="Jarett J.K."/>
            <person name="Geller-Mcgrath D.E."/>
            <person name="Sieber C.M."/>
            <person name="Emerson J.B."/>
            <person name="Anantharaman K."/>
            <person name="Thomas B.C."/>
            <person name="Malmstrom R."/>
            <person name="Stieglmeier M."/>
            <person name="Klingl A."/>
            <person name="Woyke T."/>
            <person name="Ryan C.M."/>
            <person name="Banfield J.F."/>
        </authorList>
    </citation>
    <scope>NUCLEOTIDE SEQUENCE [LARGE SCALE GENOMIC DNA]</scope>
    <source>
        <strain evidence="2">CG10_big_fil_rev_8_21_14_0_10_51_16</strain>
    </source>
</reference>
<dbReference type="EMBL" id="PCYI01000030">
    <property type="protein sequence ID" value="PIR44445.1"/>
    <property type="molecule type" value="Genomic_DNA"/>
</dbReference>
<organism evidence="2 3">
    <name type="scientific">Candidatus Vogelbacteria bacterium CG10_big_fil_rev_8_21_14_0_10_51_16</name>
    <dbReference type="NCBI Taxonomy" id="1975045"/>
    <lineage>
        <taxon>Bacteria</taxon>
        <taxon>Candidatus Vogeliibacteriota</taxon>
    </lineage>
</organism>
<dbReference type="SUPFAM" id="SSF81901">
    <property type="entry name" value="HCP-like"/>
    <property type="match status" value="1"/>
</dbReference>
<keyword evidence="1" id="KW-0812">Transmembrane</keyword>
<evidence type="ECO:0000313" key="3">
    <source>
        <dbReference type="Proteomes" id="UP000228767"/>
    </source>
</evidence>
<evidence type="ECO:0000256" key="1">
    <source>
        <dbReference type="SAM" id="Phobius"/>
    </source>
</evidence>
<dbReference type="Gene3D" id="1.25.40.10">
    <property type="entry name" value="Tetratricopeptide repeat domain"/>
    <property type="match status" value="1"/>
</dbReference>
<feature type="transmembrane region" description="Helical" evidence="1">
    <location>
        <begin position="6"/>
        <end position="23"/>
    </location>
</feature>
<name>A0A2H0RF65_9BACT</name>
<accession>A0A2H0RF65</accession>
<gene>
    <name evidence="2" type="ORF">COV10_04885</name>
</gene>
<evidence type="ECO:0000313" key="2">
    <source>
        <dbReference type="EMBL" id="PIR44445.1"/>
    </source>
</evidence>
<sequence length="276" mass="30692">MTRNHYILGVIILAIIVGAYFYGSDRALAPTGDESNELDSFLLDAGPDTVNGVDLIDSEGNTTSIDAELIPATRDGDETASKNIPVPDLSRRINFSTASDSTKANIEKLSAELKTDSLNMSKWFGLAQFRKSIEDYEGAILIWEYTAKLVPVDPVSLLNVGNVRHFYLKQYPESENAFRRVIANTAPNPVSEAYLGLHELYRYSYKEKAALADDVLIEGLVLEPENLYLMVTLAAYYRDEGEKTNARTYYEKALTIAKRDGDTKLQASLEKDLSTL</sequence>
<dbReference type="Proteomes" id="UP000228767">
    <property type="component" value="Unassembled WGS sequence"/>
</dbReference>
<proteinExistence type="predicted"/>
<dbReference type="InterPro" id="IPR011990">
    <property type="entry name" value="TPR-like_helical_dom_sf"/>
</dbReference>
<protein>
    <submittedName>
        <fullName evidence="2">Uncharacterized protein</fullName>
    </submittedName>
</protein>
<comment type="caution">
    <text evidence="2">The sequence shown here is derived from an EMBL/GenBank/DDBJ whole genome shotgun (WGS) entry which is preliminary data.</text>
</comment>